<dbReference type="Proteomes" id="UP001239994">
    <property type="component" value="Unassembled WGS sequence"/>
</dbReference>
<keyword evidence="1" id="KW-1133">Transmembrane helix</keyword>
<evidence type="ECO:0000256" key="1">
    <source>
        <dbReference type="SAM" id="Phobius"/>
    </source>
</evidence>
<comment type="caution">
    <text evidence="2">The sequence shown here is derived from an EMBL/GenBank/DDBJ whole genome shotgun (WGS) entry which is preliminary data.</text>
</comment>
<gene>
    <name evidence="2" type="ORF">P4O66_021644</name>
</gene>
<sequence>LLYHSTMCLAEELCGVLFTWRAQLECCADQLEALAGVVEEMRKVYTKYQLMGNTTVVITILMQLCITTLIVGPVIPLLIGGLAVEIGVMTSLIFTLVEIWKSCNKMKAAKLIFEKIKNTKENITRLQRMLTEECEVQGLNAMTPDEVQREIKVRILSAMAKRSERDLALSCVRHLLKTDRIHVSLRVFSTPEIEFCQNVSEWLLTQSRIELICKFGAGQGVKALVKIIVAAAGKGMSSEVTQLASSLKGSGQIVAGILGLVLTVYYLIKNCEELIKNEHETEASNYLKTKAIESREYLTKVQEDLNEIQ</sequence>
<keyword evidence="1" id="KW-0812">Transmembrane</keyword>
<evidence type="ECO:0000313" key="3">
    <source>
        <dbReference type="Proteomes" id="UP001239994"/>
    </source>
</evidence>
<reference evidence="2" key="1">
    <citation type="submission" date="2023-03" db="EMBL/GenBank/DDBJ databases">
        <title>Electrophorus voltai genome.</title>
        <authorList>
            <person name="Bian C."/>
        </authorList>
    </citation>
    <scope>NUCLEOTIDE SEQUENCE</scope>
    <source>
        <strain evidence="2">CB-2022</strain>
        <tissue evidence="2">Muscle</tissue>
    </source>
</reference>
<feature type="non-terminal residue" evidence="2">
    <location>
        <position position="1"/>
    </location>
</feature>
<keyword evidence="3" id="KW-1185">Reference proteome</keyword>
<evidence type="ECO:0000313" key="2">
    <source>
        <dbReference type="EMBL" id="KAK1803109.1"/>
    </source>
</evidence>
<keyword evidence="1" id="KW-0472">Membrane</keyword>
<accession>A0AAD8ZQ88</accession>
<name>A0AAD8ZQ88_9TELE</name>
<protein>
    <submittedName>
        <fullName evidence="2">Uncharacterized protein</fullName>
    </submittedName>
</protein>
<organism evidence="2 3">
    <name type="scientific">Electrophorus voltai</name>
    <dbReference type="NCBI Taxonomy" id="2609070"/>
    <lineage>
        <taxon>Eukaryota</taxon>
        <taxon>Metazoa</taxon>
        <taxon>Chordata</taxon>
        <taxon>Craniata</taxon>
        <taxon>Vertebrata</taxon>
        <taxon>Euteleostomi</taxon>
        <taxon>Actinopterygii</taxon>
        <taxon>Neopterygii</taxon>
        <taxon>Teleostei</taxon>
        <taxon>Ostariophysi</taxon>
        <taxon>Gymnotiformes</taxon>
        <taxon>Gymnotoidei</taxon>
        <taxon>Gymnotidae</taxon>
        <taxon>Electrophorus</taxon>
    </lineage>
</organism>
<feature type="transmembrane region" description="Helical" evidence="1">
    <location>
        <begin position="50"/>
        <end position="71"/>
    </location>
</feature>
<dbReference type="EMBL" id="JAROKS010000006">
    <property type="protein sequence ID" value="KAK1803109.1"/>
    <property type="molecule type" value="Genomic_DNA"/>
</dbReference>
<dbReference type="AlphaFoldDB" id="A0AAD8ZQ88"/>
<proteinExistence type="predicted"/>
<feature type="transmembrane region" description="Helical" evidence="1">
    <location>
        <begin position="77"/>
        <end position="100"/>
    </location>
</feature>